<reference evidence="19" key="1">
    <citation type="journal article" date="2019" name="Int. J. Syst. Evol. Microbiol.">
        <title>The Global Catalogue of Microorganisms (GCM) 10K type strain sequencing project: providing services to taxonomists for standard genome sequencing and annotation.</title>
        <authorList>
            <consortium name="The Broad Institute Genomics Platform"/>
            <consortium name="The Broad Institute Genome Sequencing Center for Infectious Disease"/>
            <person name="Wu L."/>
            <person name="Ma J."/>
        </authorList>
    </citation>
    <scope>NUCLEOTIDE SEQUENCE [LARGE SCALE GENOMIC DNA]</scope>
    <source>
        <strain evidence="19">JCM 19134</strain>
    </source>
</reference>
<keyword evidence="11 15" id="KW-0255">Endonuclease</keyword>
<feature type="active site" evidence="15">
    <location>
        <position position="45"/>
    </location>
</feature>
<dbReference type="GO" id="GO:0006364">
    <property type="term" value="P:rRNA processing"/>
    <property type="evidence" value="ECO:0007669"/>
    <property type="project" value="UniProtKB-UniRule"/>
</dbReference>
<feature type="domain" description="DRBM" evidence="16">
    <location>
        <begin position="155"/>
        <end position="225"/>
    </location>
</feature>
<dbReference type="InterPro" id="IPR000999">
    <property type="entry name" value="RNase_III_dom"/>
</dbReference>
<name>A0AAV3TVK5_9ALTE</name>
<evidence type="ECO:0000256" key="14">
    <source>
        <dbReference type="ARBA" id="ARBA00022884"/>
    </source>
</evidence>
<evidence type="ECO:0000313" key="19">
    <source>
        <dbReference type="Proteomes" id="UP001409585"/>
    </source>
</evidence>
<evidence type="ECO:0000256" key="4">
    <source>
        <dbReference type="ARBA" id="ARBA00011738"/>
    </source>
</evidence>
<evidence type="ECO:0000256" key="7">
    <source>
        <dbReference type="ARBA" id="ARBA00022664"/>
    </source>
</evidence>
<dbReference type="SUPFAM" id="SSF69065">
    <property type="entry name" value="RNase III domain-like"/>
    <property type="match status" value="1"/>
</dbReference>
<feature type="binding site" evidence="15">
    <location>
        <position position="117"/>
    </location>
    <ligand>
        <name>Mg(2+)</name>
        <dbReference type="ChEBI" id="CHEBI:18420"/>
    </ligand>
</feature>
<evidence type="ECO:0000313" key="18">
    <source>
        <dbReference type="EMBL" id="GAA4928719.1"/>
    </source>
</evidence>
<evidence type="ECO:0000256" key="13">
    <source>
        <dbReference type="ARBA" id="ARBA00022842"/>
    </source>
</evidence>
<feature type="active site" evidence="15">
    <location>
        <position position="117"/>
    </location>
</feature>
<dbReference type="GO" id="GO:0046872">
    <property type="term" value="F:metal ion binding"/>
    <property type="evidence" value="ECO:0007669"/>
    <property type="project" value="UniProtKB-KW"/>
</dbReference>
<evidence type="ECO:0000256" key="1">
    <source>
        <dbReference type="ARBA" id="ARBA00000109"/>
    </source>
</evidence>
<dbReference type="Pfam" id="PF14622">
    <property type="entry name" value="Ribonucleas_3_3"/>
    <property type="match status" value="1"/>
</dbReference>
<dbReference type="EC" id="3.1.26.3" evidence="15"/>
<feature type="binding site" evidence="15">
    <location>
        <position position="41"/>
    </location>
    <ligand>
        <name>Mg(2+)</name>
        <dbReference type="ChEBI" id="CHEBI:18420"/>
    </ligand>
</feature>
<sequence>MTNPLHQALEARLGYQFSDSKLLKRALTHRSFGSPNNERLEFLGDSVLGAVIGHKLFEQFPTAAEGQLTRLRASLVKGDTLALIAQELDIGPCLIMGEGELKSGGRERESILADAVESLIGGVYLESGFEACTQVVLNWYAGRLQKLQLDKPLKDAKTQLQEMLQARGEVLPEYDIIQVDGQAHNQSITVSCMVPGIATPFQATARNRKQAEKQAAAQAIEAIRGNND</sequence>
<dbReference type="PANTHER" id="PTHR11207">
    <property type="entry name" value="RIBONUCLEASE III"/>
    <property type="match status" value="1"/>
</dbReference>
<keyword evidence="10 15" id="KW-0479">Metal-binding</keyword>
<dbReference type="Proteomes" id="UP001409585">
    <property type="component" value="Unassembled WGS sequence"/>
</dbReference>
<dbReference type="PROSITE" id="PS00517">
    <property type="entry name" value="RNASE_3_1"/>
    <property type="match status" value="1"/>
</dbReference>
<dbReference type="GO" id="GO:0008033">
    <property type="term" value="P:tRNA processing"/>
    <property type="evidence" value="ECO:0007669"/>
    <property type="project" value="UniProtKB-KW"/>
</dbReference>
<dbReference type="PANTHER" id="PTHR11207:SF0">
    <property type="entry name" value="RIBONUCLEASE 3"/>
    <property type="match status" value="1"/>
</dbReference>
<comment type="caution">
    <text evidence="18">The sequence shown here is derived from an EMBL/GenBank/DDBJ whole genome shotgun (WGS) entry which is preliminary data.</text>
</comment>
<dbReference type="Pfam" id="PF00035">
    <property type="entry name" value="dsrm"/>
    <property type="match status" value="1"/>
</dbReference>
<dbReference type="GO" id="GO:0005737">
    <property type="term" value="C:cytoplasm"/>
    <property type="evidence" value="ECO:0007669"/>
    <property type="project" value="UniProtKB-SubCell"/>
</dbReference>
<dbReference type="SMART" id="SM00535">
    <property type="entry name" value="RIBOc"/>
    <property type="match status" value="1"/>
</dbReference>
<dbReference type="AlphaFoldDB" id="A0AAV3TVK5"/>
<evidence type="ECO:0000256" key="3">
    <source>
        <dbReference type="ARBA" id="ARBA00010183"/>
    </source>
</evidence>
<comment type="function">
    <text evidence="15">Digests double-stranded RNA. Involved in the processing of primary rRNA transcript to yield the immediate precursors to the large and small rRNAs (23S and 16S). Processes some mRNAs, and tRNAs when they are encoded in the rRNA operon. Processes pre-crRNA and tracrRNA of type II CRISPR loci if present in the organism.</text>
</comment>
<organism evidence="18 19">
    <name type="scientific">Halioxenophilus aromaticivorans</name>
    <dbReference type="NCBI Taxonomy" id="1306992"/>
    <lineage>
        <taxon>Bacteria</taxon>
        <taxon>Pseudomonadati</taxon>
        <taxon>Pseudomonadota</taxon>
        <taxon>Gammaproteobacteria</taxon>
        <taxon>Alteromonadales</taxon>
        <taxon>Alteromonadaceae</taxon>
        <taxon>Halioxenophilus</taxon>
    </lineage>
</organism>
<dbReference type="Gene3D" id="3.30.160.20">
    <property type="match status" value="1"/>
</dbReference>
<dbReference type="NCBIfam" id="TIGR02191">
    <property type="entry name" value="RNaseIII"/>
    <property type="match status" value="1"/>
</dbReference>
<evidence type="ECO:0000256" key="9">
    <source>
        <dbReference type="ARBA" id="ARBA00022722"/>
    </source>
</evidence>
<dbReference type="InterPro" id="IPR036389">
    <property type="entry name" value="RNase_III_sf"/>
</dbReference>
<keyword evidence="6 15" id="KW-0698">rRNA processing</keyword>
<dbReference type="SUPFAM" id="SSF54768">
    <property type="entry name" value="dsRNA-binding domain-like"/>
    <property type="match status" value="1"/>
</dbReference>
<dbReference type="GO" id="GO:0003725">
    <property type="term" value="F:double-stranded RNA binding"/>
    <property type="evidence" value="ECO:0007669"/>
    <property type="project" value="TreeGrafter"/>
</dbReference>
<feature type="domain" description="RNase III" evidence="17">
    <location>
        <begin position="6"/>
        <end position="128"/>
    </location>
</feature>
<evidence type="ECO:0000256" key="2">
    <source>
        <dbReference type="ARBA" id="ARBA00004496"/>
    </source>
</evidence>
<keyword evidence="9 15" id="KW-0540">Nuclease</keyword>
<dbReference type="FunFam" id="3.30.160.20:FF:000003">
    <property type="entry name" value="Ribonuclease 3"/>
    <property type="match status" value="1"/>
</dbReference>
<evidence type="ECO:0000259" key="17">
    <source>
        <dbReference type="PROSITE" id="PS50142"/>
    </source>
</evidence>
<keyword evidence="13 15" id="KW-0460">Magnesium</keyword>
<dbReference type="GO" id="GO:0006397">
    <property type="term" value="P:mRNA processing"/>
    <property type="evidence" value="ECO:0007669"/>
    <property type="project" value="UniProtKB-UniRule"/>
</dbReference>
<dbReference type="FunFam" id="1.10.1520.10:FF:000001">
    <property type="entry name" value="Ribonuclease 3"/>
    <property type="match status" value="1"/>
</dbReference>
<evidence type="ECO:0000256" key="11">
    <source>
        <dbReference type="ARBA" id="ARBA00022759"/>
    </source>
</evidence>
<comment type="similarity">
    <text evidence="3">Belongs to the ribonuclease III family.</text>
</comment>
<dbReference type="RefSeq" id="WP_345415205.1">
    <property type="nucleotide sequence ID" value="NZ_AP031496.1"/>
</dbReference>
<dbReference type="SMART" id="SM00358">
    <property type="entry name" value="DSRM"/>
    <property type="match status" value="1"/>
</dbReference>
<dbReference type="InterPro" id="IPR014720">
    <property type="entry name" value="dsRBD_dom"/>
</dbReference>
<dbReference type="InterPro" id="IPR011907">
    <property type="entry name" value="RNase_III"/>
</dbReference>
<comment type="subcellular location">
    <subcellularLocation>
        <location evidence="2 15">Cytoplasm</location>
    </subcellularLocation>
</comment>
<keyword evidence="15" id="KW-0699">rRNA-binding</keyword>
<gene>
    <name evidence="15 18" type="primary">rnc</name>
    <name evidence="18" type="ORF">GCM10025791_00440</name>
</gene>
<dbReference type="GO" id="GO:0019843">
    <property type="term" value="F:rRNA binding"/>
    <property type="evidence" value="ECO:0007669"/>
    <property type="project" value="UniProtKB-KW"/>
</dbReference>
<dbReference type="CDD" id="cd10845">
    <property type="entry name" value="DSRM_RNAse_III_family"/>
    <property type="match status" value="1"/>
</dbReference>
<dbReference type="GO" id="GO:0004525">
    <property type="term" value="F:ribonuclease III activity"/>
    <property type="evidence" value="ECO:0007669"/>
    <property type="project" value="UniProtKB-UniRule"/>
</dbReference>
<dbReference type="GO" id="GO:0042802">
    <property type="term" value="F:identical protein binding"/>
    <property type="evidence" value="ECO:0007669"/>
    <property type="project" value="UniProtKB-ARBA"/>
</dbReference>
<comment type="subunit">
    <text evidence="4 15">Homodimer.</text>
</comment>
<dbReference type="PROSITE" id="PS50142">
    <property type="entry name" value="RNASE_3_2"/>
    <property type="match status" value="1"/>
</dbReference>
<evidence type="ECO:0000256" key="8">
    <source>
        <dbReference type="ARBA" id="ARBA00022694"/>
    </source>
</evidence>
<evidence type="ECO:0000256" key="10">
    <source>
        <dbReference type="ARBA" id="ARBA00022723"/>
    </source>
</evidence>
<evidence type="ECO:0000259" key="16">
    <source>
        <dbReference type="PROSITE" id="PS50137"/>
    </source>
</evidence>
<keyword evidence="7 15" id="KW-0507">mRNA processing</keyword>
<protein>
    <recommendedName>
        <fullName evidence="15">Ribonuclease 3</fullName>
        <ecNumber evidence="15">3.1.26.3</ecNumber>
    </recommendedName>
    <alternativeName>
        <fullName evidence="15">Ribonuclease III</fullName>
        <shortName evidence="15">RNase III</shortName>
    </alternativeName>
</protein>
<dbReference type="PROSITE" id="PS50137">
    <property type="entry name" value="DS_RBD"/>
    <property type="match status" value="1"/>
</dbReference>
<dbReference type="HAMAP" id="MF_00104">
    <property type="entry name" value="RNase_III"/>
    <property type="match status" value="1"/>
</dbReference>
<dbReference type="Gene3D" id="1.10.1520.10">
    <property type="entry name" value="Ribonuclease III domain"/>
    <property type="match status" value="1"/>
</dbReference>
<keyword evidence="14 15" id="KW-0694">RNA-binding</keyword>
<feature type="binding site" evidence="15">
    <location>
        <position position="114"/>
    </location>
    <ligand>
        <name>Mg(2+)</name>
        <dbReference type="ChEBI" id="CHEBI:18420"/>
    </ligand>
</feature>
<keyword evidence="19" id="KW-1185">Reference proteome</keyword>
<dbReference type="GO" id="GO:0010468">
    <property type="term" value="P:regulation of gene expression"/>
    <property type="evidence" value="ECO:0007669"/>
    <property type="project" value="TreeGrafter"/>
</dbReference>
<evidence type="ECO:0000256" key="5">
    <source>
        <dbReference type="ARBA" id="ARBA00022490"/>
    </source>
</evidence>
<keyword evidence="5 15" id="KW-0963">Cytoplasm</keyword>
<accession>A0AAV3TVK5</accession>
<evidence type="ECO:0000256" key="12">
    <source>
        <dbReference type="ARBA" id="ARBA00022801"/>
    </source>
</evidence>
<keyword evidence="8 15" id="KW-0819">tRNA processing</keyword>
<keyword evidence="12 15" id="KW-0378">Hydrolase</keyword>
<proteinExistence type="inferred from homology"/>
<comment type="cofactor">
    <cofactor evidence="15">
        <name>Mg(2+)</name>
        <dbReference type="ChEBI" id="CHEBI:18420"/>
    </cofactor>
</comment>
<evidence type="ECO:0000256" key="15">
    <source>
        <dbReference type="HAMAP-Rule" id="MF_00104"/>
    </source>
</evidence>
<evidence type="ECO:0000256" key="6">
    <source>
        <dbReference type="ARBA" id="ARBA00022552"/>
    </source>
</evidence>
<dbReference type="EMBL" id="BAABLX010000001">
    <property type="protein sequence ID" value="GAA4928719.1"/>
    <property type="molecule type" value="Genomic_DNA"/>
</dbReference>
<dbReference type="CDD" id="cd00593">
    <property type="entry name" value="RIBOc"/>
    <property type="match status" value="1"/>
</dbReference>
<comment type="catalytic activity">
    <reaction evidence="1 15">
        <text>Endonucleolytic cleavage to 5'-phosphomonoester.</text>
        <dbReference type="EC" id="3.1.26.3"/>
    </reaction>
</comment>